<feature type="region of interest" description="Disordered" evidence="7">
    <location>
        <begin position="399"/>
        <end position="432"/>
    </location>
</feature>
<gene>
    <name evidence="9" type="ORF">HINF_LOCUS4504</name>
    <name evidence="10" type="ORF">HINF_LOCUS70555</name>
</gene>
<feature type="compositionally biased region" description="Basic and acidic residues" evidence="7">
    <location>
        <begin position="421"/>
        <end position="432"/>
    </location>
</feature>
<reference evidence="9" key="1">
    <citation type="submission" date="2023-06" db="EMBL/GenBank/DDBJ databases">
        <authorList>
            <person name="Kurt Z."/>
        </authorList>
    </citation>
    <scope>NUCLEOTIDE SEQUENCE</scope>
</reference>
<evidence type="ECO:0000313" key="11">
    <source>
        <dbReference type="Proteomes" id="UP001642409"/>
    </source>
</evidence>
<dbReference type="PANTHER" id="PTHR13146">
    <property type="match status" value="1"/>
</dbReference>
<dbReference type="PANTHER" id="PTHR13146:SF0">
    <property type="entry name" value="SOLUTE CARRIER FAMILY 35 MEMBER F6"/>
    <property type="match status" value="1"/>
</dbReference>
<dbReference type="AlphaFoldDB" id="A0AA86ND65"/>
<evidence type="ECO:0000313" key="9">
    <source>
        <dbReference type="EMBL" id="CAI9916859.1"/>
    </source>
</evidence>
<comment type="similarity">
    <text evidence="2">Belongs to the SLC35F solute transporter family.</text>
</comment>
<dbReference type="GO" id="GO:0016020">
    <property type="term" value="C:membrane"/>
    <property type="evidence" value="ECO:0007669"/>
    <property type="project" value="UniProtKB-SubCell"/>
</dbReference>
<dbReference type="EMBL" id="CATOUU010000112">
    <property type="protein sequence ID" value="CAI9916859.1"/>
    <property type="molecule type" value="Genomic_DNA"/>
</dbReference>
<evidence type="ECO:0000256" key="1">
    <source>
        <dbReference type="ARBA" id="ARBA00004141"/>
    </source>
</evidence>
<dbReference type="InterPro" id="IPR037185">
    <property type="entry name" value="EmrE-like"/>
</dbReference>
<proteinExistence type="inferred from homology"/>
<feature type="compositionally biased region" description="Polar residues" evidence="7">
    <location>
        <begin position="402"/>
        <end position="420"/>
    </location>
</feature>
<keyword evidence="11" id="KW-1185">Reference proteome</keyword>
<dbReference type="SUPFAM" id="SSF103481">
    <property type="entry name" value="Multidrug resistance efflux transporter EmrE"/>
    <property type="match status" value="1"/>
</dbReference>
<comment type="caution">
    <text evidence="9">The sequence shown here is derived from an EMBL/GenBank/DDBJ whole genome shotgun (WGS) entry which is preliminary data.</text>
</comment>
<sequence length="432" mass="48128">MKSSCAPPKMTFGAISKSGWIFITVNTLAGSASNLIKKGLAEIPAVPICDGCETQLFNHPYVMALTMFAAELMCGFIYIFDRYVFNKKKYENIIATSTKKKFKWYHTFCFIIPAFCDMCNSGLTNVAIYLSLVSVQSILRNSSIIFVALISFVFQDYRNRFDFPQVAGLVILVSGLITTGVSGIITTDESAINPLMGAGVTILAALCEMCFFMSEEYFLRSLEIPPLLGMANEGLWGCVEMGIALPILCRINDPFDHGKMEDVKGWWYQLMHSNQLLGLQIGYMCVTMLNNLSGFATTKNASASVRTTFTCIRPLIIWMISMIVSWETLDKVGTPLKITGFALSISGVLIYNNILVCFPYARLKNAEKFMPKYIKRQFLDDLTEIKSLLGNKVLTNDEAEQNGVQQPETSTTIDQTSVSNEVHEDKSSKNML</sequence>
<keyword evidence="3" id="KW-0813">Transport</keyword>
<feature type="transmembrane region" description="Helical" evidence="8">
    <location>
        <begin position="138"/>
        <end position="154"/>
    </location>
</feature>
<protein>
    <submittedName>
        <fullName evidence="9">Transmembrane domain-containing protein</fullName>
    </submittedName>
    <submittedName>
        <fullName evidence="10">Transmembrane_domain-containing protein</fullName>
    </submittedName>
</protein>
<dbReference type="Pfam" id="PF06027">
    <property type="entry name" value="SLC35F"/>
    <property type="match status" value="1"/>
</dbReference>
<feature type="transmembrane region" description="Helical" evidence="8">
    <location>
        <begin position="166"/>
        <end position="185"/>
    </location>
</feature>
<evidence type="ECO:0000256" key="6">
    <source>
        <dbReference type="ARBA" id="ARBA00023136"/>
    </source>
</evidence>
<keyword evidence="5 8" id="KW-1133">Transmembrane helix</keyword>
<feature type="transmembrane region" description="Helical" evidence="8">
    <location>
        <begin position="61"/>
        <end position="80"/>
    </location>
</feature>
<accession>A0AA86ND65</accession>
<evidence type="ECO:0000313" key="10">
    <source>
        <dbReference type="EMBL" id="CAL6100434.1"/>
    </source>
</evidence>
<dbReference type="InterPro" id="IPR009262">
    <property type="entry name" value="SLC35_F1/F2/F6"/>
</dbReference>
<evidence type="ECO:0000256" key="8">
    <source>
        <dbReference type="SAM" id="Phobius"/>
    </source>
</evidence>
<evidence type="ECO:0000256" key="2">
    <source>
        <dbReference type="ARBA" id="ARBA00007863"/>
    </source>
</evidence>
<organism evidence="9">
    <name type="scientific">Hexamita inflata</name>
    <dbReference type="NCBI Taxonomy" id="28002"/>
    <lineage>
        <taxon>Eukaryota</taxon>
        <taxon>Metamonada</taxon>
        <taxon>Diplomonadida</taxon>
        <taxon>Hexamitidae</taxon>
        <taxon>Hexamitinae</taxon>
        <taxon>Hexamita</taxon>
    </lineage>
</organism>
<feature type="transmembrane region" description="Helical" evidence="8">
    <location>
        <begin position="191"/>
        <end position="212"/>
    </location>
</feature>
<evidence type="ECO:0000256" key="3">
    <source>
        <dbReference type="ARBA" id="ARBA00022448"/>
    </source>
</evidence>
<keyword evidence="4 8" id="KW-0812">Transmembrane</keyword>
<comment type="subcellular location">
    <subcellularLocation>
        <location evidence="1">Membrane</location>
        <topology evidence="1">Multi-pass membrane protein</topology>
    </subcellularLocation>
</comment>
<dbReference type="GO" id="GO:0022857">
    <property type="term" value="F:transmembrane transporter activity"/>
    <property type="evidence" value="ECO:0007669"/>
    <property type="project" value="InterPro"/>
</dbReference>
<reference evidence="10 11" key="2">
    <citation type="submission" date="2024-07" db="EMBL/GenBank/DDBJ databases">
        <authorList>
            <person name="Akdeniz Z."/>
        </authorList>
    </citation>
    <scope>NUCLEOTIDE SEQUENCE [LARGE SCALE GENOMIC DNA]</scope>
</reference>
<dbReference type="Proteomes" id="UP001642409">
    <property type="component" value="Unassembled WGS sequence"/>
</dbReference>
<dbReference type="EMBL" id="CAXDID020000530">
    <property type="protein sequence ID" value="CAL6100434.1"/>
    <property type="molecule type" value="Genomic_DNA"/>
</dbReference>
<keyword evidence="6 8" id="KW-0472">Membrane</keyword>
<feature type="transmembrane region" description="Helical" evidence="8">
    <location>
        <begin position="338"/>
        <end position="361"/>
    </location>
</feature>
<evidence type="ECO:0000256" key="7">
    <source>
        <dbReference type="SAM" id="MobiDB-lite"/>
    </source>
</evidence>
<evidence type="ECO:0000256" key="5">
    <source>
        <dbReference type="ARBA" id="ARBA00022989"/>
    </source>
</evidence>
<evidence type="ECO:0000256" key="4">
    <source>
        <dbReference type="ARBA" id="ARBA00022692"/>
    </source>
</evidence>
<feature type="transmembrane region" description="Helical" evidence="8">
    <location>
        <begin position="108"/>
        <end position="132"/>
    </location>
</feature>
<feature type="transmembrane region" description="Helical" evidence="8">
    <location>
        <begin position="307"/>
        <end position="326"/>
    </location>
</feature>
<name>A0AA86ND65_9EUKA</name>